<dbReference type="Pfam" id="PF13205">
    <property type="entry name" value="Big_5"/>
    <property type="match status" value="1"/>
</dbReference>
<protein>
    <submittedName>
        <fullName evidence="4">Fibronectin type III domain protein</fullName>
    </submittedName>
</protein>
<dbReference type="InterPro" id="IPR026876">
    <property type="entry name" value="Fn3_assoc_repeat"/>
</dbReference>
<dbReference type="InterPro" id="IPR059177">
    <property type="entry name" value="GH29D-like_dom"/>
</dbReference>
<dbReference type="InterPro" id="IPR032812">
    <property type="entry name" value="SbsA_Ig"/>
</dbReference>
<dbReference type="Pfam" id="PF05345">
    <property type="entry name" value="He_PIG"/>
    <property type="match status" value="2"/>
</dbReference>
<evidence type="ECO:0000313" key="5">
    <source>
        <dbReference type="Proteomes" id="UP000006048"/>
    </source>
</evidence>
<dbReference type="Gene3D" id="2.60.40.10">
    <property type="entry name" value="Immunoglobulins"/>
    <property type="match status" value="4"/>
</dbReference>
<dbReference type="PROSITE" id="PS51257">
    <property type="entry name" value="PROKAR_LIPOPROTEIN"/>
    <property type="match status" value="1"/>
</dbReference>
<dbReference type="KEGG" id="tpx:Turpa_1634"/>
<dbReference type="InterPro" id="IPR003961">
    <property type="entry name" value="FN3_dom"/>
</dbReference>
<dbReference type="InterPro" id="IPR013783">
    <property type="entry name" value="Ig-like_fold"/>
</dbReference>
<dbReference type="CDD" id="cd00063">
    <property type="entry name" value="FN3"/>
    <property type="match status" value="2"/>
</dbReference>
<name>I4B4S5_TURPD</name>
<organism evidence="4 5">
    <name type="scientific">Turneriella parva (strain ATCC BAA-1111 / DSM 21527 / NCTC 11395 / H)</name>
    <name type="common">Leptospira parva</name>
    <dbReference type="NCBI Taxonomy" id="869212"/>
    <lineage>
        <taxon>Bacteria</taxon>
        <taxon>Pseudomonadati</taxon>
        <taxon>Spirochaetota</taxon>
        <taxon>Spirochaetia</taxon>
        <taxon>Leptospirales</taxon>
        <taxon>Leptospiraceae</taxon>
        <taxon>Turneriella</taxon>
    </lineage>
</organism>
<dbReference type="Pfam" id="PF13287">
    <property type="entry name" value="Fn3_assoc"/>
    <property type="match status" value="1"/>
</dbReference>
<dbReference type="SUPFAM" id="SSF49265">
    <property type="entry name" value="Fibronectin type III"/>
    <property type="match status" value="2"/>
</dbReference>
<dbReference type="OrthoDB" id="344143at2"/>
<dbReference type="PROSITE" id="PS50853">
    <property type="entry name" value="FN3"/>
    <property type="match status" value="2"/>
</dbReference>
<evidence type="ECO:0000313" key="4">
    <source>
        <dbReference type="EMBL" id="AFM12282.1"/>
    </source>
</evidence>
<dbReference type="SMART" id="SM00060">
    <property type="entry name" value="FN3"/>
    <property type="match status" value="2"/>
</dbReference>
<feature type="chain" id="PRO_5003685892" evidence="2">
    <location>
        <begin position="22"/>
        <end position="1208"/>
    </location>
</feature>
<feature type="domain" description="Fibronectin type-III" evidence="3">
    <location>
        <begin position="411"/>
        <end position="509"/>
    </location>
</feature>
<dbReference type="SUPFAM" id="SSF49313">
    <property type="entry name" value="Cadherin-like"/>
    <property type="match status" value="2"/>
</dbReference>
<reference evidence="4 5" key="1">
    <citation type="submission" date="2012-06" db="EMBL/GenBank/DDBJ databases">
        <title>The complete chromosome of genome of Turneriella parva DSM 21527.</title>
        <authorList>
            <consortium name="US DOE Joint Genome Institute (JGI-PGF)"/>
            <person name="Lucas S."/>
            <person name="Han J."/>
            <person name="Lapidus A."/>
            <person name="Bruce D."/>
            <person name="Goodwin L."/>
            <person name="Pitluck S."/>
            <person name="Peters L."/>
            <person name="Kyrpides N."/>
            <person name="Mavromatis K."/>
            <person name="Ivanova N."/>
            <person name="Mikhailova N."/>
            <person name="Chertkov O."/>
            <person name="Detter J.C."/>
            <person name="Tapia R."/>
            <person name="Han C."/>
            <person name="Land M."/>
            <person name="Hauser L."/>
            <person name="Markowitz V."/>
            <person name="Cheng J.-F."/>
            <person name="Hugenholtz P."/>
            <person name="Woyke T."/>
            <person name="Wu D."/>
            <person name="Gronow S."/>
            <person name="Wellnitz S."/>
            <person name="Brambilla E."/>
            <person name="Klenk H.-P."/>
            <person name="Eisen J.A."/>
        </authorList>
    </citation>
    <scope>NUCLEOTIDE SEQUENCE [LARGE SCALE GENOMIC DNA]</scope>
    <source>
        <strain evidence="5">ATCC BAA-1111 / DSM 21527 / NCTC 11395 / H</strain>
    </source>
</reference>
<accession>I4B4S5</accession>
<gene>
    <name evidence="4" type="ordered locus">Turpa_1634</name>
</gene>
<sequence length="1208" mass="120131">MTTAKHKRFLLLKIAVMLQLAAVGCRGFGDFQAAPPSGFSYSGSPFVITVNTAMPAAKPQITGTVSACLAEPALPAGLQLGQSDCVLSGVPTVIQPPTGYTITASNKTGSTATTISIEVNANPPASLVYTGSPFAFTQGNSIAPLTPTFTGSVTTCASAPPLPPGLSINNSTCEITGIPTIAQVSTAYTITATNAFGSTNTGINIAITAETTPPSAPTALNATPISGAQIDLTWTAATDNFSAQGNLIYEICRATASGGCTTFTVTHTTGAGAVNFSSAGLSAGTVYYFVVRARDEANNLGAISGEASAMTTPAGSVSNPVLAPAPGLYNITQNVSATVAAPASSTVCYSTNGVDPACDGTKLACSSGTLYSVAVAVSATSTFKAVGCKPTYLDSAVTTGTYTFDYVAPSTPAPFNASPVSMTQIDLTWSAASDDLTPPGNIVYEICRATTSGGCGTFTATHTTAAGATNFSVTGLTGGTTYYFVIRSRDQATNLSTVSGEISAMTTPVGTVSNPVFTPPAGTYNSSQNVTITVASPASPTICYSTNGVDPSCDALTKLICTSGTSYSGPVAVAGGQTLKAIGCKLTYADSAVTAGTYTVDSAAPTVTGVTASTTDGTYNSGATISIQVVFSEPVNVTGTPVLSLATGNPATTPVNYVSGTGTNTLTFDYVVANGNTTGDLDYVSTAALAGGTIQDAVGNNAVLTLATPGAANSLGASKAIVVNPPPGITSVTPTNGATNWPVTSPVTINFNQNMNTGLINAQGANGACSGTVWVSTDNFASCLGGTMAYPTQSSATFTPSNPFCVEGNYPIRVRILTAVQSAYGVPLPTPYDAVHGFTTQQALMKTAITTGTDVRALAISCNTLFVGGSFSQVTGSLGRNNLVAIDLATGFPLNGGFTPPAFGTNGAVNALAINGNELIVGGSFTNAGSGGSQNLAAFNIVTGAKSAWSPAPNAAVNALAVDSGIIYAGGSFTLVDGSVSRNKLAAFTAGVNAPNAWNPSSTAPGAVNAIAIAGSTAIIGGAFTGGTVGGNSRNYLAAVDASTGAGGAYTGWCTAGADLPVNTIAASGGNVYFGGSFNGTCGITFYNFGAVSASTGGSIGFANGSFTGANDVVSALFVDNAASTLYVGGAFNTATDAFIGTTRNFMGSTGLTGNTANAWHPNFNGSVLAITKVGTAVVVGGLFTTVNGGTAANRLAIVETSTGTLRP</sequence>
<evidence type="ECO:0000256" key="1">
    <source>
        <dbReference type="ARBA" id="ARBA00022729"/>
    </source>
</evidence>
<evidence type="ECO:0000259" key="3">
    <source>
        <dbReference type="PROSITE" id="PS50853"/>
    </source>
</evidence>
<proteinExistence type="predicted"/>
<feature type="signal peptide" evidence="2">
    <location>
        <begin position="1"/>
        <end position="21"/>
    </location>
</feature>
<dbReference type="AlphaFoldDB" id="I4B4S5"/>
<dbReference type="PATRIC" id="fig|869212.3.peg.1627"/>
<dbReference type="Proteomes" id="UP000006048">
    <property type="component" value="Chromosome"/>
</dbReference>
<keyword evidence="1 2" id="KW-0732">Signal</keyword>
<keyword evidence="5" id="KW-1185">Reference proteome</keyword>
<evidence type="ECO:0000256" key="2">
    <source>
        <dbReference type="SAM" id="SignalP"/>
    </source>
</evidence>
<dbReference type="InterPro" id="IPR015919">
    <property type="entry name" value="Cadherin-like_sf"/>
</dbReference>
<dbReference type="Pfam" id="PF13290">
    <property type="entry name" value="CHB_HEX_C_1"/>
    <property type="match status" value="1"/>
</dbReference>
<dbReference type="HOGENOM" id="CLU_269999_0_0_12"/>
<dbReference type="EMBL" id="CP002959">
    <property type="protein sequence ID" value="AFM12282.1"/>
    <property type="molecule type" value="Genomic_DNA"/>
</dbReference>
<dbReference type="PANTHER" id="PTHR31778">
    <property type="entry name" value="BUD SITE SELECTION PROTEIN RAX2"/>
    <property type="match status" value="1"/>
</dbReference>
<dbReference type="PANTHER" id="PTHR31778:SF2">
    <property type="entry name" value="BUD SITE SELECTION PROTEIN RAX2"/>
    <property type="match status" value="1"/>
</dbReference>
<dbReference type="RefSeq" id="WP_014802793.1">
    <property type="nucleotide sequence ID" value="NC_018020.1"/>
</dbReference>
<dbReference type="STRING" id="869212.Turpa_1634"/>
<feature type="domain" description="Fibronectin type-III" evidence="3">
    <location>
        <begin position="213"/>
        <end position="314"/>
    </location>
</feature>
<dbReference type="GO" id="GO:0005509">
    <property type="term" value="F:calcium ion binding"/>
    <property type="evidence" value="ECO:0007669"/>
    <property type="project" value="InterPro"/>
</dbReference>
<dbReference type="GO" id="GO:1902929">
    <property type="term" value="C:plasma membrane of growing cell tip"/>
    <property type="evidence" value="ECO:0007669"/>
    <property type="project" value="TreeGrafter"/>
</dbReference>
<dbReference type="InterPro" id="IPR036116">
    <property type="entry name" value="FN3_sf"/>
</dbReference>